<dbReference type="Ensembl" id="ENSEAST00005062130.1">
    <property type="protein sequence ID" value="ENSEASP00005052545.1"/>
    <property type="gene ID" value="ENSEASG00005031306.1"/>
</dbReference>
<dbReference type="GO" id="GO:0048306">
    <property type="term" value="F:calcium-dependent protein binding"/>
    <property type="evidence" value="ECO:0007669"/>
    <property type="project" value="TreeGrafter"/>
</dbReference>
<keyword evidence="8" id="KW-1185">Reference proteome</keyword>
<gene>
    <name evidence="7" type="primary">S100P</name>
</gene>
<sequence>MGKHSRAWVHPSILYPSLAGGRFQEVATMPFIGTGQHRLGRGGVSRTVQLCLSHPLCQYEAGPYKGQNASRGTFPQPRQPPAGRWVHASPQEEGGSKSSTMTELETAMSMIIDVFARYSGAEGSKQSLTKGELKTLMEKELPGFLQTGRNKGAVDKLLKDLDANGDAEVDFSEFIVFVAALTSTCHKYFQQAGTK</sequence>
<evidence type="ECO:0000256" key="1">
    <source>
        <dbReference type="ARBA" id="ARBA00007323"/>
    </source>
</evidence>
<protein>
    <submittedName>
        <fullName evidence="7">S100 calcium binding protein P</fullName>
    </submittedName>
</protein>
<keyword evidence="2" id="KW-0479">Metal-binding</keyword>
<dbReference type="InterPro" id="IPR002048">
    <property type="entry name" value="EF_hand_dom"/>
</dbReference>
<dbReference type="GO" id="GO:0005509">
    <property type="term" value="F:calcium ion binding"/>
    <property type="evidence" value="ECO:0007669"/>
    <property type="project" value="InterPro"/>
</dbReference>
<dbReference type="PROSITE" id="PS00303">
    <property type="entry name" value="S100_CABP"/>
    <property type="match status" value="1"/>
</dbReference>
<feature type="region of interest" description="Disordered" evidence="5">
    <location>
        <begin position="68"/>
        <end position="100"/>
    </location>
</feature>
<evidence type="ECO:0000256" key="4">
    <source>
        <dbReference type="ARBA" id="ARBA00022837"/>
    </source>
</evidence>
<dbReference type="AlphaFoldDB" id="A0A9L0JTS5"/>
<dbReference type="GO" id="GO:0043542">
    <property type="term" value="P:endothelial cell migration"/>
    <property type="evidence" value="ECO:0007669"/>
    <property type="project" value="TreeGrafter"/>
</dbReference>
<evidence type="ECO:0000256" key="5">
    <source>
        <dbReference type="SAM" id="MobiDB-lite"/>
    </source>
</evidence>
<keyword evidence="4" id="KW-0106">Calcium</keyword>
<keyword evidence="3" id="KW-0677">Repeat</keyword>
<dbReference type="CDD" id="cd00213">
    <property type="entry name" value="S-100"/>
    <property type="match status" value="1"/>
</dbReference>
<dbReference type="SMART" id="SM01394">
    <property type="entry name" value="S_100"/>
    <property type="match status" value="1"/>
</dbReference>
<dbReference type="GO" id="GO:0005737">
    <property type="term" value="C:cytoplasm"/>
    <property type="evidence" value="ECO:0007669"/>
    <property type="project" value="TreeGrafter"/>
</dbReference>
<comment type="similarity">
    <text evidence="1">Belongs to the S-100 family.</text>
</comment>
<dbReference type="InterPro" id="IPR001751">
    <property type="entry name" value="S100/CaBP7/8-like_CS"/>
</dbReference>
<name>A0A9L0JTS5_EQUAS</name>
<accession>A0A9L0JTS5</accession>
<feature type="domain" description="EF-hand" evidence="6">
    <location>
        <begin position="149"/>
        <end position="184"/>
    </location>
</feature>
<dbReference type="InterPro" id="IPR034325">
    <property type="entry name" value="S-100_dom"/>
</dbReference>
<reference evidence="7" key="2">
    <citation type="submission" date="2025-08" db="UniProtKB">
        <authorList>
            <consortium name="Ensembl"/>
        </authorList>
    </citation>
    <scope>IDENTIFICATION</scope>
</reference>
<evidence type="ECO:0000313" key="7">
    <source>
        <dbReference type="Ensembl" id="ENSEASP00005052545.1"/>
    </source>
</evidence>
<dbReference type="GeneTree" id="ENSGT00940000162871"/>
<proteinExistence type="inferred from homology"/>
<organism evidence="7 8">
    <name type="scientific">Equus asinus</name>
    <name type="common">Donkey</name>
    <name type="synonym">Equus africanus asinus</name>
    <dbReference type="NCBI Taxonomy" id="9793"/>
    <lineage>
        <taxon>Eukaryota</taxon>
        <taxon>Metazoa</taxon>
        <taxon>Chordata</taxon>
        <taxon>Craniata</taxon>
        <taxon>Vertebrata</taxon>
        <taxon>Euteleostomi</taxon>
        <taxon>Mammalia</taxon>
        <taxon>Eutheria</taxon>
        <taxon>Laurasiatheria</taxon>
        <taxon>Perissodactyla</taxon>
        <taxon>Equidae</taxon>
        <taxon>Equus</taxon>
    </lineage>
</organism>
<dbReference type="InterPro" id="IPR011992">
    <property type="entry name" value="EF-hand-dom_pair"/>
</dbReference>
<dbReference type="Gene3D" id="1.10.238.10">
    <property type="entry name" value="EF-hand"/>
    <property type="match status" value="1"/>
</dbReference>
<dbReference type="GO" id="GO:0046914">
    <property type="term" value="F:transition metal ion binding"/>
    <property type="evidence" value="ECO:0007669"/>
    <property type="project" value="InterPro"/>
</dbReference>
<dbReference type="PANTHER" id="PTHR11639:SF139">
    <property type="entry name" value="PROTEIN S100-P"/>
    <property type="match status" value="1"/>
</dbReference>
<evidence type="ECO:0000259" key="6">
    <source>
        <dbReference type="PROSITE" id="PS50222"/>
    </source>
</evidence>
<dbReference type="PANTHER" id="PTHR11639">
    <property type="entry name" value="S100 CALCIUM-BINDING PROTEIN"/>
    <property type="match status" value="1"/>
</dbReference>
<evidence type="ECO:0000256" key="3">
    <source>
        <dbReference type="ARBA" id="ARBA00022737"/>
    </source>
</evidence>
<dbReference type="InterPro" id="IPR013787">
    <property type="entry name" value="S100_Ca-bd_sub"/>
</dbReference>
<dbReference type="Proteomes" id="UP000694387">
    <property type="component" value="Chromosome 3"/>
</dbReference>
<reference evidence="7" key="3">
    <citation type="submission" date="2025-09" db="UniProtKB">
        <authorList>
            <consortium name="Ensembl"/>
        </authorList>
    </citation>
    <scope>IDENTIFICATION</scope>
</reference>
<evidence type="ECO:0000256" key="2">
    <source>
        <dbReference type="ARBA" id="ARBA00022723"/>
    </source>
</evidence>
<reference evidence="7 8" key="1">
    <citation type="journal article" date="2020" name="Nat. Commun.">
        <title>Donkey genomes provide new insights into domestication and selection for coat color.</title>
        <authorList>
            <person name="Wang"/>
            <person name="C."/>
            <person name="Li"/>
            <person name="H."/>
            <person name="Guo"/>
            <person name="Y."/>
            <person name="Huang"/>
            <person name="J."/>
            <person name="Sun"/>
            <person name="Y."/>
            <person name="Min"/>
            <person name="J."/>
            <person name="Wang"/>
            <person name="J."/>
            <person name="Fang"/>
            <person name="X."/>
            <person name="Zhao"/>
            <person name="Z."/>
            <person name="Wang"/>
            <person name="S."/>
            <person name="Zhang"/>
            <person name="Y."/>
            <person name="Liu"/>
            <person name="Q."/>
            <person name="Jiang"/>
            <person name="Q."/>
            <person name="Wang"/>
            <person name="X."/>
            <person name="Guo"/>
            <person name="Y."/>
            <person name="Yang"/>
            <person name="C."/>
            <person name="Wang"/>
            <person name="Y."/>
            <person name="Tian"/>
            <person name="F."/>
            <person name="Zhuang"/>
            <person name="G."/>
            <person name="Fan"/>
            <person name="Y."/>
            <person name="Gao"/>
            <person name="Q."/>
            <person name="Li"/>
            <person name="Y."/>
            <person name="Ju"/>
            <person name="Z."/>
            <person name="Li"/>
            <person name="J."/>
            <person name="Li"/>
            <person name="R."/>
            <person name="Hou"/>
            <person name="M."/>
            <person name="Yang"/>
            <person name="G."/>
            <person name="Liu"/>
            <person name="G."/>
            <person name="Liu"/>
            <person name="W."/>
            <person name="Guo"/>
            <person name="J."/>
            <person name="Pan"/>
            <person name="S."/>
            <person name="Fan"/>
            <person name="G."/>
            <person name="Zhang"/>
            <person name="W."/>
            <person name="Zhang"/>
            <person name="R."/>
            <person name="Yu"/>
            <person name="J."/>
            <person name="Zhang"/>
            <person name="X."/>
            <person name="Yin"/>
            <person name="Q."/>
            <person name="Ji"/>
            <person name="C."/>
            <person name="Jin"/>
            <person name="Y."/>
            <person name="Yue"/>
            <person name="G."/>
            <person name="Liu"/>
            <person name="M."/>
            <person name="Xu"/>
            <person name="J."/>
            <person name="Liu"/>
            <person name="S."/>
            <person name="Jordana"/>
            <person name="J."/>
            <person name="Noce"/>
            <person name="A."/>
            <person name="Amills"/>
            <person name="M."/>
            <person name="Wu"/>
            <person name="D.D."/>
            <person name="Li"/>
            <person name="S."/>
            <person name="Zhou"/>
            <person name="X. and Zhong"/>
            <person name="J."/>
        </authorList>
    </citation>
    <scope>NUCLEOTIDE SEQUENCE [LARGE SCALE GENOMIC DNA]</scope>
</reference>
<evidence type="ECO:0000313" key="8">
    <source>
        <dbReference type="Proteomes" id="UP000694387"/>
    </source>
</evidence>
<dbReference type="SMART" id="SM00054">
    <property type="entry name" value="EFh"/>
    <property type="match status" value="1"/>
</dbReference>
<dbReference type="SUPFAM" id="SSF47473">
    <property type="entry name" value="EF-hand"/>
    <property type="match status" value="1"/>
</dbReference>
<dbReference type="Pfam" id="PF01023">
    <property type="entry name" value="S_100"/>
    <property type="match status" value="1"/>
</dbReference>
<dbReference type="PROSITE" id="PS50222">
    <property type="entry name" value="EF_HAND_2"/>
    <property type="match status" value="1"/>
</dbReference>
<dbReference type="FunFam" id="1.10.238.10:FF:000044">
    <property type="entry name" value="Protein S100"/>
    <property type="match status" value="1"/>
</dbReference>
<dbReference type="GO" id="GO:0070062">
    <property type="term" value="C:extracellular exosome"/>
    <property type="evidence" value="ECO:0007669"/>
    <property type="project" value="TreeGrafter"/>
</dbReference>